<dbReference type="Proteomes" id="UP001595696">
    <property type="component" value="Unassembled WGS sequence"/>
</dbReference>
<proteinExistence type="predicted"/>
<dbReference type="InterPro" id="IPR009057">
    <property type="entry name" value="Homeodomain-like_sf"/>
</dbReference>
<evidence type="ECO:0000313" key="5">
    <source>
        <dbReference type="Proteomes" id="UP001595696"/>
    </source>
</evidence>
<sequence>MVSARRPRQDSAERRARIAEAALRVLGEQGPRKLTHRNVDAAAELPPGSVNYHAPNRLRLLQMAADELFEQDMRIAARHFWEPHPRALFTVAVAVITEMTAPAARYRVVARHHLLAEARTDEELRRHFDDNRAAFVSLVRQGLADSGLEMTTSAAELCVITLDGLVNRQVFFPGTALTEAEVRRLVALLGKATGPGSR</sequence>
<reference evidence="5" key="1">
    <citation type="journal article" date="2019" name="Int. J. Syst. Evol. Microbiol.">
        <title>The Global Catalogue of Microorganisms (GCM) 10K type strain sequencing project: providing services to taxonomists for standard genome sequencing and annotation.</title>
        <authorList>
            <consortium name="The Broad Institute Genomics Platform"/>
            <consortium name="The Broad Institute Genome Sequencing Center for Infectious Disease"/>
            <person name="Wu L."/>
            <person name="Ma J."/>
        </authorList>
    </citation>
    <scope>NUCLEOTIDE SEQUENCE [LARGE SCALE GENOMIC DNA]</scope>
    <source>
        <strain evidence="5">CGMCC 4.7330</strain>
    </source>
</reference>
<evidence type="ECO:0000256" key="2">
    <source>
        <dbReference type="PROSITE-ProRule" id="PRU00335"/>
    </source>
</evidence>
<dbReference type="InterPro" id="IPR001647">
    <property type="entry name" value="HTH_TetR"/>
</dbReference>
<evidence type="ECO:0000259" key="3">
    <source>
        <dbReference type="PROSITE" id="PS50977"/>
    </source>
</evidence>
<organism evidence="4 5">
    <name type="scientific">Nocardia jiangsuensis</name>
    <dbReference type="NCBI Taxonomy" id="1691563"/>
    <lineage>
        <taxon>Bacteria</taxon>
        <taxon>Bacillati</taxon>
        <taxon>Actinomycetota</taxon>
        <taxon>Actinomycetes</taxon>
        <taxon>Mycobacteriales</taxon>
        <taxon>Nocardiaceae</taxon>
        <taxon>Nocardia</taxon>
    </lineage>
</organism>
<dbReference type="SUPFAM" id="SSF46689">
    <property type="entry name" value="Homeodomain-like"/>
    <property type="match status" value="1"/>
</dbReference>
<dbReference type="EMBL" id="JBHSAX010000014">
    <property type="protein sequence ID" value="MFC3963720.1"/>
    <property type="molecule type" value="Genomic_DNA"/>
</dbReference>
<keyword evidence="5" id="KW-1185">Reference proteome</keyword>
<comment type="caution">
    <text evidence="4">The sequence shown here is derived from an EMBL/GenBank/DDBJ whole genome shotgun (WGS) entry which is preliminary data.</text>
</comment>
<dbReference type="RefSeq" id="WP_378613465.1">
    <property type="nucleotide sequence ID" value="NZ_JBHSAX010000014.1"/>
</dbReference>
<keyword evidence="1 2" id="KW-0238">DNA-binding</keyword>
<name>A0ABV8DU90_9NOCA</name>
<dbReference type="Gene3D" id="1.10.357.10">
    <property type="entry name" value="Tetracycline Repressor, domain 2"/>
    <property type="match status" value="1"/>
</dbReference>
<feature type="DNA-binding region" description="H-T-H motif" evidence="2">
    <location>
        <begin position="35"/>
        <end position="54"/>
    </location>
</feature>
<dbReference type="InterPro" id="IPR041583">
    <property type="entry name" value="TetR_C_31"/>
</dbReference>
<dbReference type="Pfam" id="PF17940">
    <property type="entry name" value="TetR_C_31"/>
    <property type="match status" value="1"/>
</dbReference>
<accession>A0ABV8DU90</accession>
<evidence type="ECO:0000313" key="4">
    <source>
        <dbReference type="EMBL" id="MFC3963720.1"/>
    </source>
</evidence>
<evidence type="ECO:0000256" key="1">
    <source>
        <dbReference type="ARBA" id="ARBA00023125"/>
    </source>
</evidence>
<protein>
    <submittedName>
        <fullName evidence="4">TetR/AcrR family transcriptional regulator</fullName>
    </submittedName>
</protein>
<feature type="domain" description="HTH tetR-type" evidence="3">
    <location>
        <begin position="12"/>
        <end position="72"/>
    </location>
</feature>
<dbReference type="PROSITE" id="PS50977">
    <property type="entry name" value="HTH_TETR_2"/>
    <property type="match status" value="1"/>
</dbReference>
<gene>
    <name evidence="4" type="ORF">ACFO0B_17135</name>
</gene>